<sequence length="170" mass="18713">MTTYGSSTARSAFLVLNGRLELAVADELIKRSPASSRIVKKPARTSSSVVIESAAGLRQGEIFGLAPDDLDFDEQIIRVRRQVKRLGKEYVFTLPKSDKERVDGGVHEVDLQFVWTDSQADAVEVVRRTRLEAGARRNWSHPAGRAAHGAGTERGRSQRGYDLSGQPPLL</sequence>
<dbReference type="AlphaFoldDB" id="A0A4R0JDR9"/>
<dbReference type="GO" id="GO:0015074">
    <property type="term" value="P:DNA integration"/>
    <property type="evidence" value="ECO:0007669"/>
    <property type="project" value="InterPro"/>
</dbReference>
<dbReference type="Gene3D" id="1.10.443.10">
    <property type="entry name" value="Intergrase catalytic core"/>
    <property type="match status" value="1"/>
</dbReference>
<evidence type="ECO:0000313" key="3">
    <source>
        <dbReference type="EMBL" id="TCC44197.1"/>
    </source>
</evidence>
<organism evidence="3 4">
    <name type="scientific">Kribbella capetownensis</name>
    <dbReference type="NCBI Taxonomy" id="1572659"/>
    <lineage>
        <taxon>Bacteria</taxon>
        <taxon>Bacillati</taxon>
        <taxon>Actinomycetota</taxon>
        <taxon>Actinomycetes</taxon>
        <taxon>Propionibacteriales</taxon>
        <taxon>Kribbellaceae</taxon>
        <taxon>Kribbella</taxon>
    </lineage>
</organism>
<evidence type="ECO:0008006" key="5">
    <source>
        <dbReference type="Google" id="ProtNLM"/>
    </source>
</evidence>
<evidence type="ECO:0000256" key="1">
    <source>
        <dbReference type="ARBA" id="ARBA00023172"/>
    </source>
</evidence>
<evidence type="ECO:0000313" key="4">
    <source>
        <dbReference type="Proteomes" id="UP000293342"/>
    </source>
</evidence>
<protein>
    <recommendedName>
        <fullName evidence="5">Tyr recombinase domain-containing protein</fullName>
    </recommendedName>
</protein>
<gene>
    <name evidence="3" type="ORF">E0H75_35625</name>
</gene>
<dbReference type="InterPro" id="IPR011010">
    <property type="entry name" value="DNA_brk_join_enz"/>
</dbReference>
<dbReference type="GO" id="GO:0003677">
    <property type="term" value="F:DNA binding"/>
    <property type="evidence" value="ECO:0007669"/>
    <property type="project" value="InterPro"/>
</dbReference>
<comment type="caution">
    <text evidence="3">The sequence shown here is derived from an EMBL/GenBank/DDBJ whole genome shotgun (WGS) entry which is preliminary data.</text>
</comment>
<dbReference type="RefSeq" id="WP_131518117.1">
    <property type="nucleotide sequence ID" value="NZ_SJKD01000010.1"/>
</dbReference>
<accession>A0A4R0JDR9</accession>
<dbReference type="EMBL" id="SJKD01000010">
    <property type="protein sequence ID" value="TCC44197.1"/>
    <property type="molecule type" value="Genomic_DNA"/>
</dbReference>
<dbReference type="InterPro" id="IPR013762">
    <property type="entry name" value="Integrase-like_cat_sf"/>
</dbReference>
<keyword evidence="1" id="KW-0233">DNA recombination</keyword>
<dbReference type="OrthoDB" id="1822491at2"/>
<dbReference type="SUPFAM" id="SSF56349">
    <property type="entry name" value="DNA breaking-rejoining enzymes"/>
    <property type="match status" value="1"/>
</dbReference>
<name>A0A4R0JDR9_9ACTN</name>
<keyword evidence="4" id="KW-1185">Reference proteome</keyword>
<feature type="region of interest" description="Disordered" evidence="2">
    <location>
        <begin position="137"/>
        <end position="170"/>
    </location>
</feature>
<evidence type="ECO:0000256" key="2">
    <source>
        <dbReference type="SAM" id="MobiDB-lite"/>
    </source>
</evidence>
<dbReference type="GO" id="GO:0006310">
    <property type="term" value="P:DNA recombination"/>
    <property type="evidence" value="ECO:0007669"/>
    <property type="project" value="UniProtKB-KW"/>
</dbReference>
<dbReference type="Proteomes" id="UP000293342">
    <property type="component" value="Unassembled WGS sequence"/>
</dbReference>
<reference evidence="3 4" key="1">
    <citation type="submission" date="2019-02" db="EMBL/GenBank/DDBJ databases">
        <title>Kribbella capetownensis sp. nov. and Kribbella speibonae sp. nov., isolated from soil.</title>
        <authorList>
            <person name="Curtis S.M."/>
            <person name="Norton I."/>
            <person name="Everest G.J."/>
            <person name="Meyers P.R."/>
        </authorList>
    </citation>
    <scope>NUCLEOTIDE SEQUENCE [LARGE SCALE GENOMIC DNA]</scope>
    <source>
        <strain evidence="3 4">YM53</strain>
    </source>
</reference>
<proteinExistence type="predicted"/>